<dbReference type="GO" id="GO:0004252">
    <property type="term" value="F:serine-type endopeptidase activity"/>
    <property type="evidence" value="ECO:0007669"/>
    <property type="project" value="UniProtKB-UniRule"/>
</dbReference>
<evidence type="ECO:0000256" key="2">
    <source>
        <dbReference type="ARBA" id="ARBA00011073"/>
    </source>
</evidence>
<feature type="domain" description="Peptidase S8/S53" evidence="12">
    <location>
        <begin position="142"/>
        <end position="598"/>
    </location>
</feature>
<dbReference type="AlphaFoldDB" id="A0AAV8U7Y1"/>
<evidence type="ECO:0000256" key="1">
    <source>
        <dbReference type="ARBA" id="ARBA00004613"/>
    </source>
</evidence>
<dbReference type="EMBL" id="JAIWQS010000001">
    <property type="protein sequence ID" value="KAJ8775363.1"/>
    <property type="molecule type" value="Genomic_DNA"/>
</dbReference>
<feature type="active site" description="Charge relay system" evidence="9 10">
    <location>
        <position position="552"/>
    </location>
</feature>
<comment type="subcellular location">
    <subcellularLocation>
        <location evidence="1">Secreted</location>
    </subcellularLocation>
</comment>
<dbReference type="InterPro" id="IPR023828">
    <property type="entry name" value="Peptidase_S8_Ser-AS"/>
</dbReference>
<dbReference type="InterPro" id="IPR010259">
    <property type="entry name" value="S8pro/Inhibitor_I9"/>
</dbReference>
<evidence type="ECO:0000259" key="12">
    <source>
        <dbReference type="Pfam" id="PF00082"/>
    </source>
</evidence>
<evidence type="ECO:0000256" key="7">
    <source>
        <dbReference type="ARBA" id="ARBA00022825"/>
    </source>
</evidence>
<keyword evidence="5 11" id="KW-0732">Signal</keyword>
<dbReference type="InterPro" id="IPR000209">
    <property type="entry name" value="Peptidase_S8/S53_dom"/>
</dbReference>
<evidence type="ECO:0000256" key="9">
    <source>
        <dbReference type="PIRSR" id="PIRSR615500-1"/>
    </source>
</evidence>
<dbReference type="InterPro" id="IPR036852">
    <property type="entry name" value="Peptidase_S8/S53_dom_sf"/>
</dbReference>
<evidence type="ECO:0000259" key="14">
    <source>
        <dbReference type="Pfam" id="PF17766"/>
    </source>
</evidence>
<dbReference type="FunFam" id="3.40.50.200:FF:000006">
    <property type="entry name" value="Subtilisin-like protease SBT1.5"/>
    <property type="match status" value="1"/>
</dbReference>
<feature type="domain" description="Subtilisin-like protease fibronectin type-III" evidence="14">
    <location>
        <begin position="665"/>
        <end position="769"/>
    </location>
</feature>
<accession>A0AAV8U7Y1</accession>
<keyword evidence="6 10" id="KW-0378">Hydrolase</keyword>
<dbReference type="GO" id="GO:0006508">
    <property type="term" value="P:proteolysis"/>
    <property type="evidence" value="ECO:0007669"/>
    <property type="project" value="UniProtKB-KW"/>
</dbReference>
<dbReference type="Gene3D" id="3.30.70.80">
    <property type="entry name" value="Peptidase S8 propeptide/proteinase inhibitor I9"/>
    <property type="match status" value="1"/>
</dbReference>
<keyword evidence="16" id="KW-1185">Reference proteome</keyword>
<proteinExistence type="inferred from homology"/>
<evidence type="ECO:0000256" key="8">
    <source>
        <dbReference type="ARBA" id="ARBA00023180"/>
    </source>
</evidence>
<dbReference type="PROSITE" id="PS00137">
    <property type="entry name" value="SUBTILASE_HIS"/>
    <property type="match status" value="1"/>
</dbReference>
<keyword evidence="8" id="KW-0325">Glycoprotein</keyword>
<dbReference type="PROSITE" id="PS51892">
    <property type="entry name" value="SUBTILASE"/>
    <property type="match status" value="1"/>
</dbReference>
<dbReference type="InterPro" id="IPR041469">
    <property type="entry name" value="Subtilisin-like_FN3"/>
</dbReference>
<evidence type="ECO:0000259" key="13">
    <source>
        <dbReference type="Pfam" id="PF05922"/>
    </source>
</evidence>
<evidence type="ECO:0000256" key="4">
    <source>
        <dbReference type="ARBA" id="ARBA00022670"/>
    </source>
</evidence>
<feature type="active site" description="Charge relay system" evidence="9 10">
    <location>
        <position position="151"/>
    </location>
</feature>
<evidence type="ECO:0000313" key="16">
    <source>
        <dbReference type="Proteomes" id="UP001159364"/>
    </source>
</evidence>
<dbReference type="Proteomes" id="UP001159364">
    <property type="component" value="Linkage Group LG01"/>
</dbReference>
<comment type="similarity">
    <text evidence="2 10">Belongs to the peptidase S8 family.</text>
</comment>
<dbReference type="CDD" id="cd04852">
    <property type="entry name" value="Peptidases_S8_3"/>
    <property type="match status" value="1"/>
</dbReference>
<gene>
    <name evidence="15" type="ORF">K2173_023128</name>
</gene>
<dbReference type="Pfam" id="PF17766">
    <property type="entry name" value="fn3_6"/>
    <property type="match status" value="1"/>
</dbReference>
<dbReference type="Gene3D" id="3.40.50.200">
    <property type="entry name" value="Peptidase S8/S53 domain"/>
    <property type="match status" value="1"/>
</dbReference>
<dbReference type="PANTHER" id="PTHR10795">
    <property type="entry name" value="PROPROTEIN CONVERTASE SUBTILISIN/KEXIN"/>
    <property type="match status" value="1"/>
</dbReference>
<dbReference type="Pfam" id="PF05922">
    <property type="entry name" value="Inhibitor_I9"/>
    <property type="match status" value="1"/>
</dbReference>
<protein>
    <submittedName>
        <fullName evidence="15">Uncharacterized protein</fullName>
    </submittedName>
</protein>
<sequence>MGCFDPTSELVLLCLLFLLLLLETGKAFSDQKEPFQTYIIHLDHSQKPDSFSTHHEWHRSILTSLSNPPPHDDDNDALLYSYEHVLHGFSARLTKSQLAEIQNSPAHIATHKDSFVKLATTHSPQFLGLNHKNGLWPTASYGAGAIIGVVDSGIWPESESFNDDGMPPVPERWKGRCESFSPSLCNRKLIGARTFSKALVCEGSKVLQEVDYNSARDFDGHGTHVSSTAAGSYVNGVSYFGYALGKARGVAPRAHIASYKALHGGSGSTADICAAIDAAIADGVDILSMSIGSVELQPDDYFNDLMAIGSLKAIEKGIFVVAAAGNTDNSSEIPFNKTQNGAPWITTVGAATIDRSFEAVLKLKNGNTVKGISYFPQSIFISNTSLYFGRSEDESMCFPGKLNPSEAHRKIVVCNGSALTISMKDQEKELVRVGAEAGIFVLEEIVPTVIGPINYTIPYMMVPASSFKDLAGEQKVKSLKFVTTEYHTKPAPEVWEFSLRGPNPVSPNILKPDVVAPGVDILAATVPVAAVPVITLGRYGLTTDFTIMSGTSMATPHVAGVAAMLKNVHPEWSPAAIRSAIMTTSYVIDNTGKFILDQKTKIYATPLAYGAGHIDPNKAIDPGLVYDLSFDDYVGFLCGLGYSKKEMEKVIGTRHWNCQRGKEQDLNYPSFMAIFSGEQHSPAVKKFRRVVTNVGNDSSVYHATTEYPVPGFSIVVEPTTLSFTHKHQKLCFSMEIKLDEEVLSVHGKDFDGVLKWTDQHNHVVSSPVKILKP</sequence>
<dbReference type="Gene3D" id="3.50.30.30">
    <property type="match status" value="1"/>
</dbReference>
<dbReference type="PROSITE" id="PS00138">
    <property type="entry name" value="SUBTILASE_SER"/>
    <property type="match status" value="1"/>
</dbReference>
<dbReference type="PRINTS" id="PR00723">
    <property type="entry name" value="SUBTILISIN"/>
</dbReference>
<dbReference type="GO" id="GO:0005576">
    <property type="term" value="C:extracellular region"/>
    <property type="evidence" value="ECO:0007669"/>
    <property type="project" value="UniProtKB-SubCell"/>
</dbReference>
<evidence type="ECO:0000256" key="5">
    <source>
        <dbReference type="ARBA" id="ARBA00022729"/>
    </source>
</evidence>
<keyword evidence="3" id="KW-0964">Secreted</keyword>
<dbReference type="InterPro" id="IPR045051">
    <property type="entry name" value="SBT"/>
</dbReference>
<feature type="domain" description="Inhibitor I9" evidence="13">
    <location>
        <begin position="37"/>
        <end position="118"/>
    </location>
</feature>
<dbReference type="InterPro" id="IPR022398">
    <property type="entry name" value="Peptidase_S8_His-AS"/>
</dbReference>
<organism evidence="15 16">
    <name type="scientific">Erythroxylum novogranatense</name>
    <dbReference type="NCBI Taxonomy" id="1862640"/>
    <lineage>
        <taxon>Eukaryota</taxon>
        <taxon>Viridiplantae</taxon>
        <taxon>Streptophyta</taxon>
        <taxon>Embryophyta</taxon>
        <taxon>Tracheophyta</taxon>
        <taxon>Spermatophyta</taxon>
        <taxon>Magnoliopsida</taxon>
        <taxon>eudicotyledons</taxon>
        <taxon>Gunneridae</taxon>
        <taxon>Pentapetalae</taxon>
        <taxon>rosids</taxon>
        <taxon>fabids</taxon>
        <taxon>Malpighiales</taxon>
        <taxon>Erythroxylaceae</taxon>
        <taxon>Erythroxylum</taxon>
    </lineage>
</organism>
<dbReference type="Pfam" id="PF00082">
    <property type="entry name" value="Peptidase_S8"/>
    <property type="match status" value="1"/>
</dbReference>
<name>A0AAV8U7Y1_9ROSI</name>
<evidence type="ECO:0000313" key="15">
    <source>
        <dbReference type="EMBL" id="KAJ8775363.1"/>
    </source>
</evidence>
<dbReference type="GO" id="GO:0009609">
    <property type="term" value="P:response to symbiotic bacterium"/>
    <property type="evidence" value="ECO:0007669"/>
    <property type="project" value="UniProtKB-ARBA"/>
</dbReference>
<evidence type="ECO:0000256" key="10">
    <source>
        <dbReference type="PROSITE-ProRule" id="PRU01240"/>
    </source>
</evidence>
<feature type="signal peptide" evidence="11">
    <location>
        <begin position="1"/>
        <end position="27"/>
    </location>
</feature>
<feature type="chain" id="PRO_5043384272" evidence="11">
    <location>
        <begin position="28"/>
        <end position="773"/>
    </location>
</feature>
<evidence type="ECO:0000256" key="11">
    <source>
        <dbReference type="SAM" id="SignalP"/>
    </source>
</evidence>
<comment type="caution">
    <text evidence="15">The sequence shown here is derived from an EMBL/GenBank/DDBJ whole genome shotgun (WGS) entry which is preliminary data.</text>
</comment>
<feature type="active site" description="Charge relay system" evidence="9 10">
    <location>
        <position position="221"/>
    </location>
</feature>
<dbReference type="InterPro" id="IPR034197">
    <property type="entry name" value="Peptidases_S8_3"/>
</dbReference>
<dbReference type="SUPFAM" id="SSF52743">
    <property type="entry name" value="Subtilisin-like"/>
    <property type="match status" value="1"/>
</dbReference>
<evidence type="ECO:0000256" key="3">
    <source>
        <dbReference type="ARBA" id="ARBA00022525"/>
    </source>
</evidence>
<keyword evidence="7 10" id="KW-0720">Serine protease</keyword>
<dbReference type="Gene3D" id="2.60.40.2310">
    <property type="match status" value="1"/>
</dbReference>
<reference evidence="15 16" key="1">
    <citation type="submission" date="2021-09" db="EMBL/GenBank/DDBJ databases">
        <title>Genomic insights and catalytic innovation underlie evolution of tropane alkaloids biosynthesis.</title>
        <authorList>
            <person name="Wang Y.-J."/>
            <person name="Tian T."/>
            <person name="Huang J.-P."/>
            <person name="Huang S.-X."/>
        </authorList>
    </citation>
    <scope>NUCLEOTIDE SEQUENCE [LARGE SCALE GENOMIC DNA]</scope>
    <source>
        <strain evidence="15">KIB-2018</strain>
        <tissue evidence="15">Leaf</tissue>
    </source>
</reference>
<dbReference type="FunFam" id="3.30.70.80:FF:000003">
    <property type="entry name" value="Subtilisin-like protease SBT1.9"/>
    <property type="match status" value="1"/>
</dbReference>
<dbReference type="InterPro" id="IPR037045">
    <property type="entry name" value="S8pro/Inhibitor_I9_sf"/>
</dbReference>
<evidence type="ECO:0000256" key="6">
    <source>
        <dbReference type="ARBA" id="ARBA00022801"/>
    </source>
</evidence>
<keyword evidence="4 10" id="KW-0645">Protease</keyword>
<dbReference type="InterPro" id="IPR015500">
    <property type="entry name" value="Peptidase_S8_subtilisin-rel"/>
</dbReference>